<evidence type="ECO:0000256" key="1">
    <source>
        <dbReference type="ARBA" id="ARBA00004162"/>
    </source>
</evidence>
<evidence type="ECO:0000313" key="9">
    <source>
        <dbReference type="EMBL" id="ARI78176.1"/>
    </source>
</evidence>
<keyword evidence="3 7" id="KW-0812">Transmembrane</keyword>
<dbReference type="OrthoDB" id="9800626at2"/>
<keyword evidence="5 7" id="KW-0472">Membrane</keyword>
<sequence length="408" mass="46421">MRKGIVMEQKKEYTIVMTHDGRFHRARCLQHAEVGMEVHFQALQEKQTLFQWSQIIDKSHFKVAIITLALLLAFFPMYSWYGSNQAYAYVNIDINPSVELELNDKMQVLDISPKNEQAEEVLANLNGWKKRDASEVAYDMINLSREMGYVNSDNQVLIGISYIQSDQIDEYSKQMEQFLAERSTGMTIATFLVPEEIRQKANKSDQSVNAIMAERIDSRSASNIDENVSEVSITVEDDDKEIIQSFYKKTPPSSDEVESSIKEKPIEPKASNSLENQKHSDGHHSQFNEEPSSAKGNETAPGHLKKQENSPEKKSTASKSKSENSSKDKAENNSKSKEENPGKDEQKKNSTVEKKTNKPKLKNKDNNKPSQSQKNEKANNKDSEQKKYNENIGNKDKKDNGNKNEKSK</sequence>
<dbReference type="AlphaFoldDB" id="A0A1W5ZXV3"/>
<organism evidence="9 10">
    <name type="scientific">Halobacillus mangrovi</name>
    <dbReference type="NCBI Taxonomy" id="402384"/>
    <lineage>
        <taxon>Bacteria</taxon>
        <taxon>Bacillati</taxon>
        <taxon>Bacillota</taxon>
        <taxon>Bacilli</taxon>
        <taxon>Bacillales</taxon>
        <taxon>Bacillaceae</taxon>
        <taxon>Halobacillus</taxon>
    </lineage>
</organism>
<feature type="region of interest" description="Disordered" evidence="6">
    <location>
        <begin position="246"/>
        <end position="408"/>
    </location>
</feature>
<dbReference type="KEGG" id="hmn:HM131_15540"/>
<dbReference type="PROSITE" id="PS51849">
    <property type="entry name" value="RSGI_N"/>
    <property type="match status" value="1"/>
</dbReference>
<evidence type="ECO:0000259" key="8">
    <source>
        <dbReference type="PROSITE" id="PS51849"/>
    </source>
</evidence>
<dbReference type="InterPro" id="IPR024449">
    <property type="entry name" value="Anti-sigma_RsgI_N"/>
</dbReference>
<feature type="transmembrane region" description="Helical" evidence="7">
    <location>
        <begin position="63"/>
        <end position="81"/>
    </location>
</feature>
<evidence type="ECO:0000256" key="2">
    <source>
        <dbReference type="ARBA" id="ARBA00022475"/>
    </source>
</evidence>
<dbReference type="Pfam" id="PF23750">
    <property type="entry name" value="RsgI_M"/>
    <property type="match status" value="1"/>
</dbReference>
<feature type="compositionally biased region" description="Basic and acidic residues" evidence="6">
    <location>
        <begin position="305"/>
        <end position="367"/>
    </location>
</feature>
<dbReference type="InterPro" id="IPR055431">
    <property type="entry name" value="RsgI_M"/>
</dbReference>
<keyword evidence="10" id="KW-1185">Reference proteome</keyword>
<dbReference type="STRING" id="402384.HM131_15540"/>
<feature type="compositionally biased region" description="Basic and acidic residues" evidence="6">
    <location>
        <begin position="276"/>
        <end position="287"/>
    </location>
</feature>
<evidence type="ECO:0000313" key="10">
    <source>
        <dbReference type="Proteomes" id="UP000192527"/>
    </source>
</evidence>
<proteinExistence type="predicted"/>
<dbReference type="GO" id="GO:0005886">
    <property type="term" value="C:plasma membrane"/>
    <property type="evidence" value="ECO:0007669"/>
    <property type="project" value="UniProtKB-SubCell"/>
</dbReference>
<dbReference type="EMBL" id="CP020772">
    <property type="protein sequence ID" value="ARI78176.1"/>
    <property type="molecule type" value="Genomic_DNA"/>
</dbReference>
<feature type="domain" description="RsgI N-terminal anti-sigma" evidence="8">
    <location>
        <begin position="2"/>
        <end position="49"/>
    </location>
</feature>
<protein>
    <recommendedName>
        <fullName evidence="8">RsgI N-terminal anti-sigma domain-containing protein</fullName>
    </recommendedName>
</protein>
<comment type="subcellular location">
    <subcellularLocation>
        <location evidence="1">Cell membrane</location>
        <topology evidence="1">Single-pass membrane protein</topology>
    </subcellularLocation>
</comment>
<evidence type="ECO:0000256" key="3">
    <source>
        <dbReference type="ARBA" id="ARBA00022692"/>
    </source>
</evidence>
<evidence type="ECO:0000256" key="7">
    <source>
        <dbReference type="SAM" id="Phobius"/>
    </source>
</evidence>
<name>A0A1W5ZXV3_9BACI</name>
<keyword evidence="4 7" id="KW-1133">Transmembrane helix</keyword>
<reference evidence="9 10" key="1">
    <citation type="submission" date="2017-04" db="EMBL/GenBank/DDBJ databases">
        <title>The whole genome sequencing and assembly of Halobacillus mangrovi strain.</title>
        <authorList>
            <person name="Lee S.-J."/>
            <person name="Park M.-K."/>
            <person name="Kim J.-Y."/>
            <person name="Lee Y.-J."/>
            <person name="Yi H."/>
            <person name="Bahn Y.-S."/>
            <person name="Kim J.F."/>
            <person name="Lee D.-W."/>
        </authorList>
    </citation>
    <scope>NUCLEOTIDE SEQUENCE [LARGE SCALE GENOMIC DNA]</scope>
    <source>
        <strain evidence="9 10">KTB 131</strain>
    </source>
</reference>
<keyword evidence="2" id="KW-1003">Cell membrane</keyword>
<dbReference type="RefSeq" id="WP_085030635.1">
    <property type="nucleotide sequence ID" value="NZ_CP020772.1"/>
</dbReference>
<evidence type="ECO:0000256" key="4">
    <source>
        <dbReference type="ARBA" id="ARBA00022989"/>
    </source>
</evidence>
<accession>A0A1W5ZXV3</accession>
<evidence type="ECO:0000256" key="6">
    <source>
        <dbReference type="SAM" id="MobiDB-lite"/>
    </source>
</evidence>
<dbReference type="Pfam" id="PF12791">
    <property type="entry name" value="RsgI_N"/>
    <property type="match status" value="1"/>
</dbReference>
<gene>
    <name evidence="9" type="ORF">HM131_15540</name>
</gene>
<evidence type="ECO:0000256" key="5">
    <source>
        <dbReference type="ARBA" id="ARBA00023136"/>
    </source>
</evidence>
<feature type="compositionally biased region" description="Basic and acidic residues" evidence="6">
    <location>
        <begin position="374"/>
        <end position="408"/>
    </location>
</feature>
<dbReference type="Proteomes" id="UP000192527">
    <property type="component" value="Chromosome"/>
</dbReference>